<organism evidence="3 4">
    <name type="scientific">Moorena producens 3L</name>
    <dbReference type="NCBI Taxonomy" id="489825"/>
    <lineage>
        <taxon>Bacteria</taxon>
        <taxon>Bacillati</taxon>
        <taxon>Cyanobacteriota</taxon>
        <taxon>Cyanophyceae</taxon>
        <taxon>Coleofasciculales</taxon>
        <taxon>Coleofasciculaceae</taxon>
        <taxon>Moorena</taxon>
    </lineage>
</organism>
<accession>F4XYU1</accession>
<dbReference type="RefSeq" id="WP_008188110.1">
    <property type="nucleotide sequence ID" value="NZ_GL890956.1"/>
</dbReference>
<dbReference type="Pfam" id="PF01321">
    <property type="entry name" value="Creatinase_N"/>
    <property type="match status" value="1"/>
</dbReference>
<dbReference type="PANTHER" id="PTHR46112:SF2">
    <property type="entry name" value="XAA-PRO AMINOPEPTIDASE P-RELATED"/>
    <property type="match status" value="1"/>
</dbReference>
<keyword evidence="4" id="KW-1185">Reference proteome</keyword>
<dbReference type="InterPro" id="IPR000587">
    <property type="entry name" value="Creatinase_N"/>
</dbReference>
<dbReference type="PANTHER" id="PTHR46112">
    <property type="entry name" value="AMINOPEPTIDASE"/>
    <property type="match status" value="1"/>
</dbReference>
<dbReference type="EMBL" id="GL890956">
    <property type="protein sequence ID" value="EGJ30232.1"/>
    <property type="molecule type" value="Genomic_DNA"/>
</dbReference>
<dbReference type="AlphaFoldDB" id="F4XYU1"/>
<dbReference type="Gene3D" id="3.90.230.10">
    <property type="entry name" value="Creatinase/methionine aminopeptidase superfamily"/>
    <property type="match status" value="1"/>
</dbReference>
<dbReference type="GO" id="GO:0004177">
    <property type="term" value="F:aminopeptidase activity"/>
    <property type="evidence" value="ECO:0007669"/>
    <property type="project" value="UniProtKB-KW"/>
</dbReference>
<keyword evidence="3" id="KW-0645">Protease</keyword>
<name>F4XYU1_9CYAN</name>
<dbReference type="InterPro" id="IPR029149">
    <property type="entry name" value="Creatin/AminoP/Spt16_N"/>
</dbReference>
<dbReference type="SUPFAM" id="SSF53092">
    <property type="entry name" value="Creatinase/prolidase N-terminal domain"/>
    <property type="match status" value="1"/>
</dbReference>
<feature type="domain" description="Creatinase N-terminal" evidence="2">
    <location>
        <begin position="5"/>
        <end position="173"/>
    </location>
</feature>
<evidence type="ECO:0000259" key="1">
    <source>
        <dbReference type="Pfam" id="PF00557"/>
    </source>
</evidence>
<dbReference type="OrthoDB" id="9806388at2"/>
<dbReference type="HOGENOM" id="CLU_017266_4_2_3"/>
<dbReference type="InterPro" id="IPR036005">
    <property type="entry name" value="Creatinase/aminopeptidase-like"/>
</dbReference>
<dbReference type="InterPro" id="IPR000994">
    <property type="entry name" value="Pept_M24"/>
</dbReference>
<proteinExistence type="predicted"/>
<dbReference type="Proteomes" id="UP000003959">
    <property type="component" value="Unassembled WGS sequence"/>
</dbReference>
<gene>
    <name evidence="3" type="ORF">LYNGBM3L_53480</name>
</gene>
<sequence>MIYNLERLKQQLDNHYLDIIIAATRENILYLTGFNPVIKTLNPYYGQCYVVITRDNPDQVNVVHSIGEIDQLLDAIPPLGKVYCYGRFYREYLSETALTDEEKLLQQWSIVEDAYKSPVQALEALLTALNAKSSRIGYDQNGFSDIALAELKSMFSKAQFVESSEILRFVRRVKTSYEVEQLTRSAQINERAIAEVLDNLYENIPETEISRLFEVSLVKQGAYPSLTMVKIGRHAVGGQRRQREDIRLAPGDLLWFDSDAWYQGFWSDIARVYAYREVSPAASERYHALALGMKTAISEISPGMTGGDVFNLTMAAIHEAGFREYRRHHVGHGIGLEPYERPILAPSETERIEAGMVISVETPFYEFGFGALHIEDPILIGNEDNHLLTNYSIQNLIALG</sequence>
<dbReference type="Pfam" id="PF00557">
    <property type="entry name" value="Peptidase_M24"/>
    <property type="match status" value="1"/>
</dbReference>
<evidence type="ECO:0000313" key="4">
    <source>
        <dbReference type="Proteomes" id="UP000003959"/>
    </source>
</evidence>
<reference evidence="4" key="1">
    <citation type="journal article" date="2011" name="Proc. Natl. Acad. Sci. U.S.A.">
        <title>Genomic insights into the physiology and ecology of the marine filamentous cyanobacterium Lyngbya majuscula.</title>
        <authorList>
            <person name="Jones A.C."/>
            <person name="Monroe E.A."/>
            <person name="Podell S."/>
            <person name="Hess W.R."/>
            <person name="Klages S."/>
            <person name="Esquenazi E."/>
            <person name="Niessen S."/>
            <person name="Hoover H."/>
            <person name="Rothmann M."/>
            <person name="Lasken R.S."/>
            <person name="Yates J.R.III."/>
            <person name="Reinhardt R."/>
            <person name="Kube M."/>
            <person name="Burkart M.D."/>
            <person name="Allen E.E."/>
            <person name="Dorrestein P.C."/>
            <person name="Gerwick W.H."/>
            <person name="Gerwick L."/>
        </authorList>
    </citation>
    <scope>NUCLEOTIDE SEQUENCE [LARGE SCALE GENOMIC DNA]</scope>
    <source>
        <strain evidence="4">3L</strain>
    </source>
</reference>
<dbReference type="eggNOG" id="COG0006">
    <property type="taxonomic scope" value="Bacteria"/>
</dbReference>
<dbReference type="Gene3D" id="3.40.350.10">
    <property type="entry name" value="Creatinase/prolidase N-terminal domain"/>
    <property type="match status" value="1"/>
</dbReference>
<evidence type="ECO:0000313" key="3">
    <source>
        <dbReference type="EMBL" id="EGJ30232.1"/>
    </source>
</evidence>
<protein>
    <submittedName>
        <fullName evidence="3">Xaa-Pro aminopeptidase</fullName>
    </submittedName>
</protein>
<dbReference type="SUPFAM" id="SSF55920">
    <property type="entry name" value="Creatinase/aminopeptidase"/>
    <property type="match status" value="1"/>
</dbReference>
<dbReference type="InterPro" id="IPR050659">
    <property type="entry name" value="Peptidase_M24B"/>
</dbReference>
<keyword evidence="3" id="KW-0378">Hydrolase</keyword>
<feature type="domain" description="Peptidase M24" evidence="1">
    <location>
        <begin position="180"/>
        <end position="380"/>
    </location>
</feature>
<keyword evidence="3" id="KW-0031">Aminopeptidase</keyword>
<evidence type="ECO:0000259" key="2">
    <source>
        <dbReference type="Pfam" id="PF01321"/>
    </source>
</evidence>